<dbReference type="EMBL" id="MN740022">
    <property type="protein sequence ID" value="QHT84646.1"/>
    <property type="molecule type" value="Genomic_DNA"/>
</dbReference>
<accession>A0A6C0HWW7</accession>
<feature type="transmembrane region" description="Helical" evidence="1">
    <location>
        <begin position="23"/>
        <end position="41"/>
    </location>
</feature>
<keyword evidence="1" id="KW-1133">Transmembrane helix</keyword>
<evidence type="ECO:0000313" key="2">
    <source>
        <dbReference type="EMBL" id="QHT84646.1"/>
    </source>
</evidence>
<organism evidence="2">
    <name type="scientific">viral metagenome</name>
    <dbReference type="NCBI Taxonomy" id="1070528"/>
    <lineage>
        <taxon>unclassified sequences</taxon>
        <taxon>metagenomes</taxon>
        <taxon>organismal metagenomes</taxon>
    </lineage>
</organism>
<reference evidence="2" key="1">
    <citation type="journal article" date="2020" name="Nature">
        <title>Giant virus diversity and host interactions through global metagenomics.</title>
        <authorList>
            <person name="Schulz F."/>
            <person name="Roux S."/>
            <person name="Paez-Espino D."/>
            <person name="Jungbluth S."/>
            <person name="Walsh D.A."/>
            <person name="Denef V.J."/>
            <person name="McMahon K.D."/>
            <person name="Konstantinidis K.T."/>
            <person name="Eloe-Fadrosh E.A."/>
            <person name="Kyrpides N.C."/>
            <person name="Woyke T."/>
        </authorList>
    </citation>
    <scope>NUCLEOTIDE SEQUENCE</scope>
    <source>
        <strain evidence="2">GVMAG-M-3300023184-177</strain>
    </source>
</reference>
<proteinExistence type="predicted"/>
<keyword evidence="1" id="KW-0812">Transmembrane</keyword>
<name>A0A6C0HWW7_9ZZZZ</name>
<dbReference type="AlphaFoldDB" id="A0A6C0HWW7"/>
<sequence length="46" mass="5340">MTEFNPATMNPAAIILPNKSDNIWEVLILFFIIIIIFIMFIKNNSK</sequence>
<keyword evidence="1" id="KW-0472">Membrane</keyword>
<evidence type="ECO:0000256" key="1">
    <source>
        <dbReference type="SAM" id="Phobius"/>
    </source>
</evidence>
<protein>
    <submittedName>
        <fullName evidence="2">Uncharacterized protein</fullName>
    </submittedName>
</protein>